<proteinExistence type="predicted"/>
<name>A0A0A9AQX6_ARUDO</name>
<dbReference type="AlphaFoldDB" id="A0A0A9AQX6"/>
<dbReference type="EMBL" id="GBRH01245617">
    <property type="protein sequence ID" value="JAD52278.1"/>
    <property type="molecule type" value="Transcribed_RNA"/>
</dbReference>
<sequence>MALLSFNLNRLVVDSLSFSPIFQGCKAISYLIY</sequence>
<protein>
    <submittedName>
        <fullName evidence="1">Uncharacterized protein</fullName>
    </submittedName>
</protein>
<organism evidence="1">
    <name type="scientific">Arundo donax</name>
    <name type="common">Giant reed</name>
    <name type="synonym">Donax arundinaceus</name>
    <dbReference type="NCBI Taxonomy" id="35708"/>
    <lineage>
        <taxon>Eukaryota</taxon>
        <taxon>Viridiplantae</taxon>
        <taxon>Streptophyta</taxon>
        <taxon>Embryophyta</taxon>
        <taxon>Tracheophyta</taxon>
        <taxon>Spermatophyta</taxon>
        <taxon>Magnoliopsida</taxon>
        <taxon>Liliopsida</taxon>
        <taxon>Poales</taxon>
        <taxon>Poaceae</taxon>
        <taxon>PACMAD clade</taxon>
        <taxon>Arundinoideae</taxon>
        <taxon>Arundineae</taxon>
        <taxon>Arundo</taxon>
    </lineage>
</organism>
<reference evidence="1" key="2">
    <citation type="journal article" date="2015" name="Data Brief">
        <title>Shoot transcriptome of the giant reed, Arundo donax.</title>
        <authorList>
            <person name="Barrero R.A."/>
            <person name="Guerrero F.D."/>
            <person name="Moolhuijzen P."/>
            <person name="Goolsby J.A."/>
            <person name="Tidwell J."/>
            <person name="Bellgard S.E."/>
            <person name="Bellgard M.I."/>
        </authorList>
    </citation>
    <scope>NUCLEOTIDE SEQUENCE</scope>
    <source>
        <tissue evidence="1">Shoot tissue taken approximately 20 cm above the soil surface</tissue>
    </source>
</reference>
<reference evidence="1" key="1">
    <citation type="submission" date="2014-09" db="EMBL/GenBank/DDBJ databases">
        <authorList>
            <person name="Magalhaes I.L.F."/>
            <person name="Oliveira U."/>
            <person name="Santos F.R."/>
            <person name="Vidigal T.H.D.A."/>
            <person name="Brescovit A.D."/>
            <person name="Santos A.J."/>
        </authorList>
    </citation>
    <scope>NUCLEOTIDE SEQUENCE</scope>
    <source>
        <tissue evidence="1">Shoot tissue taken approximately 20 cm above the soil surface</tissue>
    </source>
</reference>
<evidence type="ECO:0000313" key="1">
    <source>
        <dbReference type="EMBL" id="JAD52278.1"/>
    </source>
</evidence>
<accession>A0A0A9AQX6</accession>